<reference evidence="2 3" key="1">
    <citation type="submission" date="2018-10" db="EMBL/GenBank/DDBJ databases">
        <title>Complete genome sequences of Arcobacter cryaerophilus strains ATCC 43158 and ATCC 49615.</title>
        <authorList>
            <person name="Miller W.G."/>
            <person name="Yee E."/>
            <person name="Bono J.L."/>
        </authorList>
    </citation>
    <scope>NUCLEOTIDE SEQUENCE [LARGE SCALE GENOMIC DNA]</scope>
    <source>
        <strain evidence="2 3">ATCC 43158</strain>
    </source>
</reference>
<keyword evidence="1" id="KW-1133">Transmembrane helix</keyword>
<keyword evidence="1" id="KW-0812">Transmembrane</keyword>
<dbReference type="Proteomes" id="UP000273809">
    <property type="component" value="Chromosome"/>
</dbReference>
<feature type="transmembrane region" description="Helical" evidence="1">
    <location>
        <begin position="73"/>
        <end position="91"/>
    </location>
</feature>
<evidence type="ECO:0000256" key="1">
    <source>
        <dbReference type="SAM" id="Phobius"/>
    </source>
</evidence>
<gene>
    <name evidence="2" type="ORF">ACRYA_0071</name>
</gene>
<keyword evidence="1" id="KW-0472">Membrane</keyword>
<organism evidence="2 3">
    <name type="scientific">Aliarcobacter cryaerophilus ATCC 43158</name>
    <dbReference type="NCBI Taxonomy" id="1032070"/>
    <lineage>
        <taxon>Bacteria</taxon>
        <taxon>Pseudomonadati</taxon>
        <taxon>Campylobacterota</taxon>
        <taxon>Epsilonproteobacteria</taxon>
        <taxon>Campylobacterales</taxon>
        <taxon>Arcobacteraceae</taxon>
        <taxon>Aliarcobacter</taxon>
    </lineage>
</organism>
<dbReference type="EMBL" id="CP032823">
    <property type="protein sequence ID" value="AYJ79241.1"/>
    <property type="molecule type" value="Genomic_DNA"/>
</dbReference>
<evidence type="ECO:0000313" key="2">
    <source>
        <dbReference type="EMBL" id="AYJ79241.1"/>
    </source>
</evidence>
<proteinExistence type="predicted"/>
<dbReference type="AlphaFoldDB" id="A0AAD0X9S1"/>
<feature type="transmembrane region" description="Helical" evidence="1">
    <location>
        <begin position="46"/>
        <end position="67"/>
    </location>
</feature>
<accession>A0AAD0X9S1</accession>
<protein>
    <submittedName>
        <fullName evidence="2">Membrane protein</fullName>
    </submittedName>
</protein>
<dbReference type="KEGG" id="acre:ACRYA_0071"/>
<evidence type="ECO:0000313" key="3">
    <source>
        <dbReference type="Proteomes" id="UP000273809"/>
    </source>
</evidence>
<sequence length="104" mass="11837">MDEANSIFLINVGFFEIGVKLFIILILFAAIILLKEDISTEKDSFVNAEIMAHSFLSAILCITLIDYIEKKPIVFLCFASFIAICAVLLTYKDKKLLILIYYTF</sequence>
<name>A0AAD0X9S1_9BACT</name>
<feature type="transmembrane region" description="Helical" evidence="1">
    <location>
        <begin position="6"/>
        <end position="34"/>
    </location>
</feature>